<protein>
    <submittedName>
        <fullName evidence="2">Uncharacterized protein</fullName>
    </submittedName>
</protein>
<keyword evidence="3" id="KW-1185">Reference proteome</keyword>
<organism evidence="2 3">
    <name type="scientific">Flavivirga algicola</name>
    <dbReference type="NCBI Taxonomy" id="2729136"/>
    <lineage>
        <taxon>Bacteria</taxon>
        <taxon>Pseudomonadati</taxon>
        <taxon>Bacteroidota</taxon>
        <taxon>Flavobacteriia</taxon>
        <taxon>Flavobacteriales</taxon>
        <taxon>Flavobacteriaceae</taxon>
        <taxon>Flavivirga</taxon>
    </lineage>
</organism>
<evidence type="ECO:0000313" key="3">
    <source>
        <dbReference type="Proteomes" id="UP000746690"/>
    </source>
</evidence>
<feature type="chain" id="PRO_5047505052" evidence="1">
    <location>
        <begin position="20"/>
        <end position="120"/>
    </location>
</feature>
<evidence type="ECO:0000313" key="2">
    <source>
        <dbReference type="EMBL" id="NMH86883.1"/>
    </source>
</evidence>
<evidence type="ECO:0000256" key="1">
    <source>
        <dbReference type="SAM" id="SignalP"/>
    </source>
</evidence>
<accession>A0ABX1RW33</accession>
<proteinExistence type="predicted"/>
<dbReference type="EMBL" id="JABBHF010000002">
    <property type="protein sequence ID" value="NMH86883.1"/>
    <property type="molecule type" value="Genomic_DNA"/>
</dbReference>
<dbReference type="Proteomes" id="UP000746690">
    <property type="component" value="Unassembled WGS sequence"/>
</dbReference>
<reference evidence="2 3" key="1">
    <citation type="submission" date="2020-04" db="EMBL/GenBank/DDBJ databases">
        <title>A Flavivirga sp. nov.</title>
        <authorList>
            <person name="Sun X."/>
        </authorList>
    </citation>
    <scope>NUCLEOTIDE SEQUENCE [LARGE SCALE GENOMIC DNA]</scope>
    <source>
        <strain evidence="2 3">Y03</strain>
    </source>
</reference>
<name>A0ABX1RW33_9FLAO</name>
<feature type="signal peptide" evidence="1">
    <location>
        <begin position="1"/>
        <end position="19"/>
    </location>
</feature>
<dbReference type="RefSeq" id="WP_169670845.1">
    <property type="nucleotide sequence ID" value="NZ_JABBHF010000002.1"/>
</dbReference>
<sequence>MKKITFLFTLCFAVLQMQAQVVSTVFGSTANEAKAEWTGADFNQFEPETSATDGKIQTKTSSILGVASYTGAYARTLLSTDVISFKIRHIDATASANDITKVIFSYRQNGGGSRIAYFSS</sequence>
<keyword evidence="1" id="KW-0732">Signal</keyword>
<gene>
    <name evidence="2" type="ORF">HHX25_05160</name>
</gene>
<comment type="caution">
    <text evidence="2">The sequence shown here is derived from an EMBL/GenBank/DDBJ whole genome shotgun (WGS) entry which is preliminary data.</text>
</comment>